<protein>
    <submittedName>
        <fullName evidence="2">VOC family protein</fullName>
    </submittedName>
</protein>
<proteinExistence type="predicted"/>
<name>A0ABT3GWH1_9RHOB</name>
<dbReference type="InterPro" id="IPR004360">
    <property type="entry name" value="Glyas_Fos-R_dOase_dom"/>
</dbReference>
<accession>A0ABT3GWH1</accession>
<dbReference type="Proteomes" id="UP001208938">
    <property type="component" value="Unassembled WGS sequence"/>
</dbReference>
<gene>
    <name evidence="2" type="ORF">OKW52_06340</name>
</gene>
<evidence type="ECO:0000259" key="1">
    <source>
        <dbReference type="PROSITE" id="PS51819"/>
    </source>
</evidence>
<reference evidence="2 3" key="1">
    <citation type="submission" date="2022-10" db="EMBL/GenBank/DDBJ databases">
        <title>Pararhodobacter sp. nov., isolated from marine algae.</title>
        <authorList>
            <person name="Choi B.J."/>
            <person name="Kim J.M."/>
            <person name="Lee J.K."/>
            <person name="Choi D.G."/>
            <person name="Jeon C.O."/>
        </authorList>
    </citation>
    <scope>NUCLEOTIDE SEQUENCE [LARGE SCALE GENOMIC DNA]</scope>
    <source>
        <strain evidence="2 3">ZQ420</strain>
    </source>
</reference>
<evidence type="ECO:0000313" key="2">
    <source>
        <dbReference type="EMBL" id="MCW1931889.1"/>
    </source>
</evidence>
<dbReference type="RefSeq" id="WP_264504968.1">
    <property type="nucleotide sequence ID" value="NZ_JAPDFL010000001.1"/>
</dbReference>
<dbReference type="PROSITE" id="PS51819">
    <property type="entry name" value="VOC"/>
    <property type="match status" value="1"/>
</dbReference>
<dbReference type="CDD" id="cd06587">
    <property type="entry name" value="VOC"/>
    <property type="match status" value="1"/>
</dbReference>
<comment type="caution">
    <text evidence="2">The sequence shown here is derived from an EMBL/GenBank/DDBJ whole genome shotgun (WGS) entry which is preliminary data.</text>
</comment>
<dbReference type="Pfam" id="PF00903">
    <property type="entry name" value="Glyoxalase"/>
    <property type="match status" value="1"/>
</dbReference>
<dbReference type="Gene3D" id="3.10.180.10">
    <property type="entry name" value="2,3-Dihydroxybiphenyl 1,2-Dioxygenase, domain 1"/>
    <property type="match status" value="1"/>
</dbReference>
<feature type="domain" description="VOC" evidence="1">
    <location>
        <begin position="4"/>
        <end position="126"/>
    </location>
</feature>
<evidence type="ECO:0000313" key="3">
    <source>
        <dbReference type="Proteomes" id="UP001208938"/>
    </source>
</evidence>
<organism evidence="2 3">
    <name type="scientific">Pararhodobacter zhoushanensis</name>
    <dbReference type="NCBI Taxonomy" id="2479545"/>
    <lineage>
        <taxon>Bacteria</taxon>
        <taxon>Pseudomonadati</taxon>
        <taxon>Pseudomonadota</taxon>
        <taxon>Alphaproteobacteria</taxon>
        <taxon>Rhodobacterales</taxon>
        <taxon>Paracoccaceae</taxon>
        <taxon>Pararhodobacter</taxon>
    </lineage>
</organism>
<dbReference type="SUPFAM" id="SSF54593">
    <property type="entry name" value="Glyoxalase/Bleomycin resistance protein/Dihydroxybiphenyl dioxygenase"/>
    <property type="match status" value="1"/>
</dbReference>
<dbReference type="EMBL" id="JAPDFL010000001">
    <property type="protein sequence ID" value="MCW1931889.1"/>
    <property type="molecule type" value="Genomic_DNA"/>
</dbReference>
<keyword evidence="3" id="KW-1185">Reference proteome</keyword>
<dbReference type="InterPro" id="IPR037523">
    <property type="entry name" value="VOC_core"/>
</dbReference>
<sequence length="127" mass="13776">MVTTLEHTNLTVTDALATAAWMASVFGWHTRWQGPSIHSGFSVHVGSDDSYLALYQPKTPPARNAAGSYATIGGLNHIAVTVSDLDATEALVRAQGFAPHSHADYEPGRRFYFNDSDGVEYEVVSYS</sequence>
<dbReference type="InterPro" id="IPR029068">
    <property type="entry name" value="Glyas_Bleomycin-R_OHBP_Dase"/>
</dbReference>